<comment type="caution">
    <text evidence="1">The sequence shown here is derived from an EMBL/GenBank/DDBJ whole genome shotgun (WGS) entry which is preliminary data.</text>
</comment>
<dbReference type="EMBL" id="BLXT01002298">
    <property type="protein sequence ID" value="GFN92772.1"/>
    <property type="molecule type" value="Genomic_DNA"/>
</dbReference>
<gene>
    <name evidence="1" type="ORF">PoB_001927800</name>
</gene>
<dbReference type="AlphaFoldDB" id="A0AAV3ZDV9"/>
<sequence length="242" mass="25840">MLQPFRNRSSFIILAWNYEGDSCILSALYRHLAQLESVLNCHPLCQLSSEAAIFRSELATNVCPGLGRQLASCRGASSIMPGDSAGKIREPKGSNLDQGPQLLFTLATGELIRAVAYVCVTAVAVITTNVAAAVASAFAAAVADTVAAGAAAAAAAEGLFVAEWNTNHHQITAWLALELEQKRTCKFQGVSLTTVPPAPHSRRIFLGFFNLENADDGFEPAHKSSLQITGRDGQLLRHQHTL</sequence>
<evidence type="ECO:0000313" key="2">
    <source>
        <dbReference type="Proteomes" id="UP000735302"/>
    </source>
</evidence>
<evidence type="ECO:0000313" key="1">
    <source>
        <dbReference type="EMBL" id="GFN92772.1"/>
    </source>
</evidence>
<name>A0AAV3ZDV9_9GAST</name>
<proteinExistence type="predicted"/>
<organism evidence="1 2">
    <name type="scientific">Plakobranchus ocellatus</name>
    <dbReference type="NCBI Taxonomy" id="259542"/>
    <lineage>
        <taxon>Eukaryota</taxon>
        <taxon>Metazoa</taxon>
        <taxon>Spiralia</taxon>
        <taxon>Lophotrochozoa</taxon>
        <taxon>Mollusca</taxon>
        <taxon>Gastropoda</taxon>
        <taxon>Heterobranchia</taxon>
        <taxon>Euthyneura</taxon>
        <taxon>Panpulmonata</taxon>
        <taxon>Sacoglossa</taxon>
        <taxon>Placobranchoidea</taxon>
        <taxon>Plakobranchidae</taxon>
        <taxon>Plakobranchus</taxon>
    </lineage>
</organism>
<protein>
    <submittedName>
        <fullName evidence="1">Uncharacterized protein</fullName>
    </submittedName>
</protein>
<accession>A0AAV3ZDV9</accession>
<keyword evidence="2" id="KW-1185">Reference proteome</keyword>
<reference evidence="1 2" key="1">
    <citation type="journal article" date="2021" name="Elife">
        <title>Chloroplast acquisition without the gene transfer in kleptoplastic sea slugs, Plakobranchus ocellatus.</title>
        <authorList>
            <person name="Maeda T."/>
            <person name="Takahashi S."/>
            <person name="Yoshida T."/>
            <person name="Shimamura S."/>
            <person name="Takaki Y."/>
            <person name="Nagai Y."/>
            <person name="Toyoda A."/>
            <person name="Suzuki Y."/>
            <person name="Arimoto A."/>
            <person name="Ishii H."/>
            <person name="Satoh N."/>
            <person name="Nishiyama T."/>
            <person name="Hasebe M."/>
            <person name="Maruyama T."/>
            <person name="Minagawa J."/>
            <person name="Obokata J."/>
            <person name="Shigenobu S."/>
        </authorList>
    </citation>
    <scope>NUCLEOTIDE SEQUENCE [LARGE SCALE GENOMIC DNA]</scope>
</reference>
<dbReference type="Proteomes" id="UP000735302">
    <property type="component" value="Unassembled WGS sequence"/>
</dbReference>